<gene>
    <name evidence="1" type="ORF">DERYTH_LOCUS11960</name>
</gene>
<evidence type="ECO:0000313" key="2">
    <source>
        <dbReference type="Proteomes" id="UP000789405"/>
    </source>
</evidence>
<evidence type="ECO:0000313" key="1">
    <source>
        <dbReference type="EMBL" id="CAG8683614.1"/>
    </source>
</evidence>
<proteinExistence type="predicted"/>
<sequence>MERIDEEEKEKITWDNQTAHYIEGESTHGLKFEENYTTNPNLDQSWQENNNNSFPGFPNMDLDLEEWSQSRDEYIDWEYYDSL</sequence>
<organism evidence="1 2">
    <name type="scientific">Dentiscutata erythropus</name>
    <dbReference type="NCBI Taxonomy" id="1348616"/>
    <lineage>
        <taxon>Eukaryota</taxon>
        <taxon>Fungi</taxon>
        <taxon>Fungi incertae sedis</taxon>
        <taxon>Mucoromycota</taxon>
        <taxon>Glomeromycotina</taxon>
        <taxon>Glomeromycetes</taxon>
        <taxon>Diversisporales</taxon>
        <taxon>Gigasporaceae</taxon>
        <taxon>Dentiscutata</taxon>
    </lineage>
</organism>
<reference evidence="1" key="1">
    <citation type="submission" date="2021-06" db="EMBL/GenBank/DDBJ databases">
        <authorList>
            <person name="Kallberg Y."/>
            <person name="Tangrot J."/>
            <person name="Rosling A."/>
        </authorList>
    </citation>
    <scope>NUCLEOTIDE SEQUENCE</scope>
    <source>
        <strain evidence="1">MA453B</strain>
    </source>
</reference>
<dbReference type="AlphaFoldDB" id="A0A9N9ESA8"/>
<comment type="caution">
    <text evidence="1">The sequence shown here is derived from an EMBL/GenBank/DDBJ whole genome shotgun (WGS) entry which is preliminary data.</text>
</comment>
<dbReference type="EMBL" id="CAJVPY010007638">
    <property type="protein sequence ID" value="CAG8683614.1"/>
    <property type="molecule type" value="Genomic_DNA"/>
</dbReference>
<dbReference type="Proteomes" id="UP000789405">
    <property type="component" value="Unassembled WGS sequence"/>
</dbReference>
<keyword evidence="2" id="KW-1185">Reference proteome</keyword>
<accession>A0A9N9ESA8</accession>
<protein>
    <submittedName>
        <fullName evidence="1">3571_t:CDS:1</fullName>
    </submittedName>
</protein>
<name>A0A9N9ESA8_9GLOM</name>